<reference evidence="10 12" key="2">
    <citation type="submission" date="2018-08" db="EMBL/GenBank/DDBJ databases">
        <title>Genetic Globetrotter - A new plasmid hitch-hiking vast phylogenetic and geographic distances.</title>
        <authorList>
            <person name="Vollmers J."/>
            <person name="Petersen J."/>
        </authorList>
    </citation>
    <scope>NUCLEOTIDE SEQUENCE [LARGE SCALE GENOMIC DNA]</scope>
    <source>
        <strain evidence="10 12">DSM 26383</strain>
    </source>
</reference>
<protein>
    <submittedName>
        <fullName evidence="10">Outer membrane protein transport protein (OMPP1/FadL/TodX)</fullName>
    </submittedName>
</protein>
<dbReference type="GO" id="GO:0015483">
    <property type="term" value="F:long-chain fatty acid transporting porin activity"/>
    <property type="evidence" value="ECO:0007669"/>
    <property type="project" value="TreeGrafter"/>
</dbReference>
<evidence type="ECO:0000256" key="5">
    <source>
        <dbReference type="ARBA" id="ARBA00022729"/>
    </source>
</evidence>
<dbReference type="RefSeq" id="WP_057815232.1">
    <property type="nucleotide sequence ID" value="NZ_CP031598.1"/>
</dbReference>
<keyword evidence="5 8" id="KW-0732">Signal</keyword>
<dbReference type="Proteomes" id="UP000051401">
    <property type="component" value="Unassembled WGS sequence"/>
</dbReference>
<dbReference type="PANTHER" id="PTHR35093">
    <property type="entry name" value="OUTER MEMBRANE PROTEIN NMB0088-RELATED"/>
    <property type="match status" value="1"/>
</dbReference>
<gene>
    <name evidence="10" type="ORF">RIdsm_02829</name>
    <name evidence="9" type="ORF">XM52_08355</name>
</gene>
<feature type="chain" id="PRO_5010437533" evidence="8">
    <location>
        <begin position="21"/>
        <end position="373"/>
    </location>
</feature>
<dbReference type="KEGG" id="rid:RIdsm_02829"/>
<dbReference type="Pfam" id="PF03349">
    <property type="entry name" value="Toluene_X"/>
    <property type="match status" value="1"/>
</dbReference>
<reference evidence="9 11" key="1">
    <citation type="submission" date="2015-04" db="EMBL/GenBank/DDBJ databases">
        <title>The draft genome sequence of Roseovarius indicus B108T.</title>
        <authorList>
            <person name="Li G."/>
            <person name="Lai Q."/>
            <person name="Shao Z."/>
            <person name="Yan P."/>
        </authorList>
    </citation>
    <scope>NUCLEOTIDE SEQUENCE [LARGE SCALE GENOMIC DNA]</scope>
    <source>
        <strain evidence="9 11">B108</strain>
    </source>
</reference>
<keyword evidence="6" id="KW-0472">Membrane</keyword>
<keyword evidence="3" id="KW-1134">Transmembrane beta strand</keyword>
<keyword evidence="4" id="KW-0812">Transmembrane</keyword>
<dbReference type="InterPro" id="IPR005017">
    <property type="entry name" value="OMPP1/FadL/TodX"/>
</dbReference>
<keyword evidence="11" id="KW-1185">Reference proteome</keyword>
<comment type="subcellular location">
    <subcellularLocation>
        <location evidence="1">Cell outer membrane</location>
        <topology evidence="1">Multi-pass membrane protein</topology>
    </subcellularLocation>
</comment>
<evidence type="ECO:0000256" key="8">
    <source>
        <dbReference type="SAM" id="SignalP"/>
    </source>
</evidence>
<keyword evidence="7" id="KW-0998">Cell outer membrane</keyword>
<evidence type="ECO:0000313" key="12">
    <source>
        <dbReference type="Proteomes" id="UP000325785"/>
    </source>
</evidence>
<evidence type="ECO:0000256" key="7">
    <source>
        <dbReference type="ARBA" id="ARBA00023237"/>
    </source>
</evidence>
<evidence type="ECO:0000313" key="11">
    <source>
        <dbReference type="Proteomes" id="UP000051401"/>
    </source>
</evidence>
<feature type="signal peptide" evidence="8">
    <location>
        <begin position="1"/>
        <end position="20"/>
    </location>
</feature>
<dbReference type="SUPFAM" id="SSF56935">
    <property type="entry name" value="Porins"/>
    <property type="match status" value="1"/>
</dbReference>
<evidence type="ECO:0000256" key="1">
    <source>
        <dbReference type="ARBA" id="ARBA00004571"/>
    </source>
</evidence>
<proteinExistence type="inferred from homology"/>
<name>A0A0T5PBB1_9RHOB</name>
<dbReference type="OrthoDB" id="6679728at2"/>
<evidence type="ECO:0000256" key="2">
    <source>
        <dbReference type="ARBA" id="ARBA00008163"/>
    </source>
</evidence>
<evidence type="ECO:0000313" key="10">
    <source>
        <dbReference type="EMBL" id="QEW27020.1"/>
    </source>
</evidence>
<evidence type="ECO:0000256" key="4">
    <source>
        <dbReference type="ARBA" id="ARBA00022692"/>
    </source>
</evidence>
<evidence type="ECO:0000313" key="9">
    <source>
        <dbReference type="EMBL" id="KRS18158.1"/>
    </source>
</evidence>
<dbReference type="EMBL" id="CP031598">
    <property type="protein sequence ID" value="QEW27020.1"/>
    <property type="molecule type" value="Genomic_DNA"/>
</dbReference>
<dbReference type="GO" id="GO:0009279">
    <property type="term" value="C:cell outer membrane"/>
    <property type="evidence" value="ECO:0007669"/>
    <property type="project" value="UniProtKB-SubCell"/>
</dbReference>
<dbReference type="Gene3D" id="2.40.160.60">
    <property type="entry name" value="Outer membrane protein transport protein (OMPP1/FadL/TodX)"/>
    <property type="match status" value="1"/>
</dbReference>
<accession>A0A0T5PBB1</accession>
<sequence>MQKLTSTAAALALSAGAATAGGLDRSYTPIDLIFDDGSFTEISYGFTMPDLTGSDLLGNPIANVGNDFGVLGSALKMDFGEKLTFAVIADQPYGADTVYGGNPGATLLGGTFAKAETGSLTAILKYKITDRFSVYGGPRAVKADGTIRLSGLAYGALNGYTVRFSSNSGTGYVVGAAYEIPEYALRVSGTYHSAIDLRMGTTENIPVAAGGTGTPVGTGITAVEIPQSFELAAQSGINQNTLVFGSIRWSDWEAFSLNPPSPVPNLAQLDSVTTYELGVGRRFSERFSGSLSVSYEAGGSDSLVSPLAPTNGQTAISVGGRYKVTEKIDISGGVRYTWLGDALPETGTPDTPRGNFQDNNAVSVGLKVRVALN</sequence>
<dbReference type="AlphaFoldDB" id="A0A0T5PBB1"/>
<evidence type="ECO:0000256" key="6">
    <source>
        <dbReference type="ARBA" id="ARBA00023136"/>
    </source>
</evidence>
<organism evidence="9 11">
    <name type="scientific">Roseovarius indicus</name>
    <dbReference type="NCBI Taxonomy" id="540747"/>
    <lineage>
        <taxon>Bacteria</taxon>
        <taxon>Pseudomonadati</taxon>
        <taxon>Pseudomonadota</taxon>
        <taxon>Alphaproteobacteria</taxon>
        <taxon>Rhodobacterales</taxon>
        <taxon>Roseobacteraceae</taxon>
        <taxon>Roseovarius</taxon>
    </lineage>
</organism>
<dbReference type="PANTHER" id="PTHR35093:SF8">
    <property type="entry name" value="OUTER MEMBRANE PROTEIN NMB0088-RELATED"/>
    <property type="match status" value="1"/>
</dbReference>
<dbReference type="STRING" id="540747.SAMN04488031_101516"/>
<comment type="similarity">
    <text evidence="2">Belongs to the OmpP1/FadL family.</text>
</comment>
<dbReference type="EMBL" id="LAXI01000004">
    <property type="protein sequence ID" value="KRS18158.1"/>
    <property type="molecule type" value="Genomic_DNA"/>
</dbReference>
<evidence type="ECO:0000256" key="3">
    <source>
        <dbReference type="ARBA" id="ARBA00022452"/>
    </source>
</evidence>
<dbReference type="PATRIC" id="fig|540747.5.peg.4459"/>
<dbReference type="Proteomes" id="UP000325785">
    <property type="component" value="Chromosome"/>
</dbReference>